<evidence type="ECO:0000256" key="6">
    <source>
        <dbReference type="ARBA" id="ARBA00033409"/>
    </source>
</evidence>
<dbReference type="NCBIfam" id="TIGR00613">
    <property type="entry name" value="reco"/>
    <property type="match status" value="1"/>
</dbReference>
<dbReference type="InterPro" id="IPR003717">
    <property type="entry name" value="RecO"/>
</dbReference>
<evidence type="ECO:0000256" key="7">
    <source>
        <dbReference type="HAMAP-Rule" id="MF_00201"/>
    </source>
</evidence>
<sequence length="261" mass="30108">MPGFSTDAILLRKIEYGDHDFIISFLTQSKGKISVIAKNAKKSIRRFSGALDLFSVNHIHCTFPKKKKDALIILSQTDLEHPFANIRYDVFKTAYASFWVELIQSWLEEGRVQSDLYDLLLFSLDVLNTGSLSGEVASLLFQIRFMSISGFSPNIEICAVCKTPVDLMEQKNVRFDFKEGRIICQNCVKKRSKYGMTVSKGTLKQLFWINNNDINRADRIKFSSFAIKEGEMLLEAFISFHIGREFKSLQFLRRLRQENEF</sequence>
<dbReference type="PANTHER" id="PTHR33991:SF1">
    <property type="entry name" value="DNA REPAIR PROTEIN RECO"/>
    <property type="match status" value="1"/>
</dbReference>
<evidence type="ECO:0000256" key="3">
    <source>
        <dbReference type="ARBA" id="ARBA00022763"/>
    </source>
</evidence>
<gene>
    <name evidence="7" type="primary">recO</name>
    <name evidence="9" type="ORF">SAMN04487931_103365</name>
</gene>
<dbReference type="InterPro" id="IPR042242">
    <property type="entry name" value="RecO_C"/>
</dbReference>
<dbReference type="InterPro" id="IPR037278">
    <property type="entry name" value="ARFGAP/RecO"/>
</dbReference>
<dbReference type="Pfam" id="PF11967">
    <property type="entry name" value="RecO_N"/>
    <property type="match status" value="1"/>
</dbReference>
<dbReference type="Gene3D" id="2.40.50.140">
    <property type="entry name" value="Nucleic acid-binding proteins"/>
    <property type="match status" value="1"/>
</dbReference>
<proteinExistence type="inferred from homology"/>
<keyword evidence="3 7" id="KW-0227">DNA damage</keyword>
<keyword evidence="4 7" id="KW-0233">DNA recombination</keyword>
<dbReference type="SUPFAM" id="SSF50249">
    <property type="entry name" value="Nucleic acid-binding proteins"/>
    <property type="match status" value="1"/>
</dbReference>
<protein>
    <recommendedName>
        <fullName evidence="2 7">DNA repair protein RecO</fullName>
    </recommendedName>
    <alternativeName>
        <fullName evidence="6 7">Recombination protein O</fullName>
    </alternativeName>
</protein>
<evidence type="ECO:0000256" key="4">
    <source>
        <dbReference type="ARBA" id="ARBA00023172"/>
    </source>
</evidence>
<dbReference type="GO" id="GO:0006310">
    <property type="term" value="P:DNA recombination"/>
    <property type="evidence" value="ECO:0007669"/>
    <property type="project" value="UniProtKB-UniRule"/>
</dbReference>
<dbReference type="Proteomes" id="UP000199608">
    <property type="component" value="Unassembled WGS sequence"/>
</dbReference>
<name>A0A1H2EUF9_9BACT</name>
<evidence type="ECO:0000259" key="8">
    <source>
        <dbReference type="Pfam" id="PF11967"/>
    </source>
</evidence>
<organism evidence="9 10">
    <name type="scientific">Desulfobacula phenolica</name>
    <dbReference type="NCBI Taxonomy" id="90732"/>
    <lineage>
        <taxon>Bacteria</taxon>
        <taxon>Pseudomonadati</taxon>
        <taxon>Thermodesulfobacteriota</taxon>
        <taxon>Desulfobacteria</taxon>
        <taxon>Desulfobacterales</taxon>
        <taxon>Desulfobacteraceae</taxon>
        <taxon>Desulfobacula</taxon>
    </lineage>
</organism>
<dbReference type="EMBL" id="FNLL01000003">
    <property type="protein sequence ID" value="SDT98796.1"/>
    <property type="molecule type" value="Genomic_DNA"/>
</dbReference>
<dbReference type="GO" id="GO:0043590">
    <property type="term" value="C:bacterial nucleoid"/>
    <property type="evidence" value="ECO:0007669"/>
    <property type="project" value="TreeGrafter"/>
</dbReference>
<evidence type="ECO:0000313" key="10">
    <source>
        <dbReference type="Proteomes" id="UP000199608"/>
    </source>
</evidence>
<evidence type="ECO:0000256" key="5">
    <source>
        <dbReference type="ARBA" id="ARBA00023204"/>
    </source>
</evidence>
<dbReference type="RefSeq" id="WP_092231942.1">
    <property type="nucleotide sequence ID" value="NZ_FNLL01000003.1"/>
</dbReference>
<evidence type="ECO:0000256" key="1">
    <source>
        <dbReference type="ARBA" id="ARBA00007452"/>
    </source>
</evidence>
<dbReference type="SUPFAM" id="SSF57863">
    <property type="entry name" value="ArfGap/RecO-like zinc finger"/>
    <property type="match status" value="1"/>
</dbReference>
<dbReference type="Gene3D" id="1.20.1440.120">
    <property type="entry name" value="Recombination protein O, C-terminal domain"/>
    <property type="match status" value="1"/>
</dbReference>
<comment type="function">
    <text evidence="7">Involved in DNA repair and RecF pathway recombination.</text>
</comment>
<dbReference type="PANTHER" id="PTHR33991">
    <property type="entry name" value="DNA REPAIR PROTEIN RECO"/>
    <property type="match status" value="1"/>
</dbReference>
<dbReference type="InterPro" id="IPR022572">
    <property type="entry name" value="DNA_rep/recomb_RecO_N"/>
</dbReference>
<reference evidence="10" key="1">
    <citation type="submission" date="2016-10" db="EMBL/GenBank/DDBJ databases">
        <authorList>
            <person name="Varghese N."/>
            <person name="Submissions S."/>
        </authorList>
    </citation>
    <scope>NUCLEOTIDE SEQUENCE [LARGE SCALE GENOMIC DNA]</scope>
    <source>
        <strain evidence="10">DSM 3384</strain>
    </source>
</reference>
<dbReference type="GO" id="GO:0006302">
    <property type="term" value="P:double-strand break repair"/>
    <property type="evidence" value="ECO:0007669"/>
    <property type="project" value="TreeGrafter"/>
</dbReference>
<evidence type="ECO:0000313" key="9">
    <source>
        <dbReference type="EMBL" id="SDT98796.1"/>
    </source>
</evidence>
<evidence type="ECO:0000256" key="2">
    <source>
        <dbReference type="ARBA" id="ARBA00021310"/>
    </source>
</evidence>
<dbReference type="AlphaFoldDB" id="A0A1H2EUF9"/>
<keyword evidence="5 7" id="KW-0234">DNA repair</keyword>
<keyword evidence="10" id="KW-1185">Reference proteome</keyword>
<accession>A0A1H2EUF9</accession>
<feature type="domain" description="DNA replication/recombination mediator RecO N-terminal" evidence="8">
    <location>
        <begin position="4"/>
        <end position="82"/>
    </location>
</feature>
<dbReference type="InterPro" id="IPR012340">
    <property type="entry name" value="NA-bd_OB-fold"/>
</dbReference>
<dbReference type="Pfam" id="PF02565">
    <property type="entry name" value="RecO_C"/>
    <property type="match status" value="1"/>
</dbReference>
<dbReference type="HAMAP" id="MF_00201">
    <property type="entry name" value="RecO"/>
    <property type="match status" value="1"/>
</dbReference>
<comment type="similarity">
    <text evidence="1 7">Belongs to the RecO family.</text>
</comment>